<sequence>MPSVSDSVSPSEEQARYFADQLEQWADQLEAELSGRAAVPVAVQHAKRRELYDVQRQIKALRDRFPNAFEPRRR</sequence>
<accession>A0A495K6J5</accession>
<evidence type="ECO:0000313" key="2">
    <source>
        <dbReference type="Proteomes" id="UP000274762"/>
    </source>
</evidence>
<reference evidence="1 2" key="1">
    <citation type="submission" date="2018-10" db="EMBL/GenBank/DDBJ databases">
        <title>Sequencing the genomes of 1000 actinobacteria strains.</title>
        <authorList>
            <person name="Klenk H.-P."/>
        </authorList>
    </citation>
    <scope>NUCLEOTIDE SEQUENCE [LARGE SCALE GENOMIC DNA]</scope>
    <source>
        <strain evidence="1 2">DSM 44343</strain>
    </source>
</reference>
<dbReference type="EMBL" id="RBKV01000001">
    <property type="protein sequence ID" value="RKR96811.1"/>
    <property type="molecule type" value="Genomic_DNA"/>
</dbReference>
<proteinExistence type="predicted"/>
<dbReference type="Proteomes" id="UP000274762">
    <property type="component" value="Unassembled WGS sequence"/>
</dbReference>
<name>A0A495K6J5_WILMA</name>
<gene>
    <name evidence="1" type="ORF">DFJ75_3666</name>
</gene>
<protein>
    <submittedName>
        <fullName evidence="1">Uncharacterized protein</fullName>
    </submittedName>
</protein>
<organism evidence="1 2">
    <name type="scientific">Williamsia marianensis</name>
    <dbReference type="NCBI Taxonomy" id="85044"/>
    <lineage>
        <taxon>Bacteria</taxon>
        <taxon>Bacillati</taxon>
        <taxon>Actinomycetota</taxon>
        <taxon>Actinomycetes</taxon>
        <taxon>Mycobacteriales</taxon>
        <taxon>Nocardiaceae</taxon>
        <taxon>Williamsia</taxon>
    </lineage>
</organism>
<dbReference type="AlphaFoldDB" id="A0A495K6J5"/>
<evidence type="ECO:0000313" key="1">
    <source>
        <dbReference type="EMBL" id="RKR96811.1"/>
    </source>
</evidence>
<comment type="caution">
    <text evidence="1">The sequence shown here is derived from an EMBL/GenBank/DDBJ whole genome shotgun (WGS) entry which is preliminary data.</text>
</comment>